<organism evidence="1 2">
    <name type="scientific">Ruminiclostridium papyrosolvens C7</name>
    <dbReference type="NCBI Taxonomy" id="1330534"/>
    <lineage>
        <taxon>Bacteria</taxon>
        <taxon>Bacillati</taxon>
        <taxon>Bacillota</taxon>
        <taxon>Clostridia</taxon>
        <taxon>Eubacteriales</taxon>
        <taxon>Oscillospiraceae</taxon>
        <taxon>Ruminiclostridium</taxon>
    </lineage>
</organism>
<gene>
    <name evidence="1" type="ORF">L323_05125</name>
</gene>
<dbReference type="Gene3D" id="3.30.450.40">
    <property type="match status" value="1"/>
</dbReference>
<protein>
    <submittedName>
        <fullName evidence="1">Uncharacterized protein</fullName>
    </submittedName>
</protein>
<dbReference type="STRING" id="1330534.L323_05125"/>
<proteinExistence type="predicted"/>
<dbReference type="Proteomes" id="UP000016860">
    <property type="component" value="Unassembled WGS sequence"/>
</dbReference>
<dbReference type="RefSeq" id="WP_020814616.1">
    <property type="nucleotide sequence ID" value="NZ_ATAY01000020.1"/>
</dbReference>
<evidence type="ECO:0000313" key="2">
    <source>
        <dbReference type="Proteomes" id="UP000016860"/>
    </source>
</evidence>
<accession>U4R6C4</accession>
<dbReference type="AlphaFoldDB" id="U4R6C4"/>
<evidence type="ECO:0000313" key="1">
    <source>
        <dbReference type="EMBL" id="EPR13477.1"/>
    </source>
</evidence>
<sequence length="79" mass="9498">MENYQQKDEILLSWRRCIENNLLPQQKVPQSNFEEKEIKKLSDKNKILISVFEEALDNVESKNIDKCLFLYYQMLTKSL</sequence>
<reference evidence="1 2" key="1">
    <citation type="journal article" date="2013" name="Genome Announc.">
        <title>Draft Genome Sequence of the Cellulolytic Bacterium Clostridium papyrosolvens C7 (ATCC 700395).</title>
        <authorList>
            <person name="Zepeda V."/>
            <person name="Dassa B."/>
            <person name="Borovok I."/>
            <person name="Lamed R."/>
            <person name="Bayer E.A."/>
            <person name="Cate J.H."/>
        </authorList>
    </citation>
    <scope>NUCLEOTIDE SEQUENCE [LARGE SCALE GENOMIC DNA]</scope>
    <source>
        <strain evidence="1 2">C7</strain>
    </source>
</reference>
<dbReference type="PATRIC" id="fig|1330534.3.peg.1028"/>
<name>U4R6C4_9FIRM</name>
<dbReference type="InterPro" id="IPR029016">
    <property type="entry name" value="GAF-like_dom_sf"/>
</dbReference>
<dbReference type="EMBL" id="ATAY01000020">
    <property type="protein sequence ID" value="EPR13477.1"/>
    <property type="molecule type" value="Genomic_DNA"/>
</dbReference>
<comment type="caution">
    <text evidence="1">The sequence shown here is derived from an EMBL/GenBank/DDBJ whole genome shotgun (WGS) entry which is preliminary data.</text>
</comment>
<dbReference type="OrthoDB" id="1739768at2"/>